<reference evidence="3" key="1">
    <citation type="journal article" date="2019" name="Int. J. Syst. Evol. Microbiol.">
        <title>The Global Catalogue of Microorganisms (GCM) 10K type strain sequencing project: providing services to taxonomists for standard genome sequencing and annotation.</title>
        <authorList>
            <consortium name="The Broad Institute Genomics Platform"/>
            <consortium name="The Broad Institute Genome Sequencing Center for Infectious Disease"/>
            <person name="Wu L."/>
            <person name="Ma J."/>
        </authorList>
    </citation>
    <scope>NUCLEOTIDE SEQUENCE [LARGE SCALE GENOMIC DNA]</scope>
    <source>
        <strain evidence="3">CGMCC 1.12477</strain>
    </source>
</reference>
<gene>
    <name evidence="2" type="ORF">ACFSDE_13240</name>
</gene>
<keyword evidence="3" id="KW-1185">Reference proteome</keyword>
<accession>A0ABW4TMR4</accession>
<evidence type="ECO:0000313" key="2">
    <source>
        <dbReference type="EMBL" id="MFD1947758.1"/>
    </source>
</evidence>
<dbReference type="RefSeq" id="WP_343919140.1">
    <property type="nucleotide sequence ID" value="NZ_BAAAJT010000002.1"/>
</dbReference>
<dbReference type="Proteomes" id="UP001597351">
    <property type="component" value="Unassembled WGS sequence"/>
</dbReference>
<name>A0ABW4TMR4_9ACTN</name>
<dbReference type="EMBL" id="JBHUGD010000003">
    <property type="protein sequence ID" value="MFD1947758.1"/>
    <property type="molecule type" value="Genomic_DNA"/>
</dbReference>
<comment type="caution">
    <text evidence="2">The sequence shown here is derived from an EMBL/GenBank/DDBJ whole genome shotgun (WGS) entry which is preliminary data.</text>
</comment>
<sequence>MTKDDLGPMPDPEIEPAPENPGGVDAINDDVPFAGDEPEVLGRDLDPERNPQVEDHAPDELSQPEDKKQEGDGDGASKPEEEDQA</sequence>
<evidence type="ECO:0008006" key="4">
    <source>
        <dbReference type="Google" id="ProtNLM"/>
    </source>
</evidence>
<evidence type="ECO:0000313" key="3">
    <source>
        <dbReference type="Proteomes" id="UP001597351"/>
    </source>
</evidence>
<protein>
    <recommendedName>
        <fullName evidence="4">Sugar ABC transporter ATPase</fullName>
    </recommendedName>
</protein>
<feature type="compositionally biased region" description="Basic and acidic residues" evidence="1">
    <location>
        <begin position="40"/>
        <end position="79"/>
    </location>
</feature>
<evidence type="ECO:0000256" key="1">
    <source>
        <dbReference type="SAM" id="MobiDB-lite"/>
    </source>
</evidence>
<proteinExistence type="predicted"/>
<organism evidence="2 3">
    <name type="scientific">Nocardioides aestuarii</name>
    <dbReference type="NCBI Taxonomy" id="252231"/>
    <lineage>
        <taxon>Bacteria</taxon>
        <taxon>Bacillati</taxon>
        <taxon>Actinomycetota</taxon>
        <taxon>Actinomycetes</taxon>
        <taxon>Propionibacteriales</taxon>
        <taxon>Nocardioidaceae</taxon>
        <taxon>Nocardioides</taxon>
    </lineage>
</organism>
<feature type="region of interest" description="Disordered" evidence="1">
    <location>
        <begin position="1"/>
        <end position="85"/>
    </location>
</feature>